<gene>
    <name evidence="4" type="ORF">YALI1_F07504g</name>
</gene>
<dbReference type="Proteomes" id="UP000182444">
    <property type="component" value="Chromosome 1F"/>
</dbReference>
<dbReference type="VEuPathDB" id="FungiDB:YALI1_F07504g"/>
<dbReference type="AlphaFoldDB" id="A0A1D8NM22"/>
<evidence type="ECO:0000313" key="4">
    <source>
        <dbReference type="EMBL" id="AOW06677.1"/>
    </source>
</evidence>
<evidence type="ECO:0000259" key="2">
    <source>
        <dbReference type="Pfam" id="PF20776"/>
    </source>
</evidence>
<name>A0A1D8NM22_YARLL</name>
<accession>A0A1D8NM22</accession>
<dbReference type="EMBL" id="CP017558">
    <property type="protein sequence ID" value="AOW06677.1"/>
    <property type="molecule type" value="Genomic_DNA"/>
</dbReference>
<dbReference type="GeneID" id="2908607"/>
<feature type="compositionally biased region" description="Basic and acidic residues" evidence="1">
    <location>
        <begin position="116"/>
        <end position="132"/>
    </location>
</feature>
<protein>
    <recommendedName>
        <fullName evidence="6">Mitochondrial inner-membrane-bound regulator-domain-containing protein</fullName>
    </recommendedName>
</protein>
<reference evidence="4 5" key="1">
    <citation type="journal article" date="2016" name="PLoS ONE">
        <title>Sequence Assembly of Yarrowia lipolytica Strain W29/CLIB89 Shows Transposable Element Diversity.</title>
        <authorList>
            <person name="Magnan C."/>
            <person name="Yu J."/>
            <person name="Chang I."/>
            <person name="Jahn E."/>
            <person name="Kanomata Y."/>
            <person name="Wu J."/>
            <person name="Zeller M."/>
            <person name="Oakes M."/>
            <person name="Baldi P."/>
            <person name="Sandmeyer S."/>
        </authorList>
    </citation>
    <scope>NUCLEOTIDE SEQUENCE [LARGE SCALE GENOMIC DNA]</scope>
    <source>
        <strain evidence="5">CLIB89(W29)</strain>
    </source>
</reference>
<dbReference type="InterPro" id="IPR048401">
    <property type="entry name" value="SLS1_C"/>
</dbReference>
<feature type="region of interest" description="Disordered" evidence="1">
    <location>
        <begin position="61"/>
        <end position="94"/>
    </location>
</feature>
<evidence type="ECO:0000256" key="1">
    <source>
        <dbReference type="SAM" id="MobiDB-lite"/>
    </source>
</evidence>
<feature type="domain" description="SLS1 N-terminal" evidence="2">
    <location>
        <begin position="545"/>
        <end position="624"/>
    </location>
</feature>
<dbReference type="Pfam" id="PF20778">
    <property type="entry name" value="SLS1_C"/>
    <property type="match status" value="1"/>
</dbReference>
<sequence length="1166" mass="132023">MQIFFESEFFGLINSTYQLTPLDKMLRASKAVRVSRSGLSESLRMLPPQVRSVSTQLVRNSGAKRKTATNTVAKQRPAKWGSRKPTPAQIEESKQQWLAAREKAKFGKLAAKLAEMKSARQQKQPDDGRQKVDPVTPEQRQLLDLIQGPLVTVQGDAKAHRNFLTSTLRRITPYVDEGGSSLIEKGRFDFITGRHVVKSQLEDLCNLDDAQKSLDPASHRIPLVFDDRGNALRLSVTGFFKLRNETRKGRYTLPLLQQINMPVRFESHRDLLLKVLEEEVQFQIEQEKIYQARLESLKSLSEGKEKLSEEDVARYKEIQQTHVSAQSEILRVLAKMGHIVACDNFDALLKPAILQHIITDGSETVHLLNLKDPLSRSIKINYNKFLSREGGQLDLPQAAVTDGTRVYAKYAKGVVVFPFYKLSGVQLIEILKKVVFAEFERIRTQYGIEEDELMAQLQIMADRGDNYLKFYPEKPISAVDEVTGLVLDETAGAAAEDDELKISFFKIHETEKEKYFSTKAAVRTDMGLPEEQESEFESVSTAVQNSTYEDVVSELERLRPESIVVARKTWDGISQTIEKNILVDDLRQYIRDWSKENKIPFPTTRLLKADLIHLLRDRVWKITLTDSVPNNVVSQTFKLSELQKIFLFKYHYQLVQLWVTRGAEVSFADEKNDEIVVSAPEKILRMVSVTLSQFGSRITCAKLDMTKSQLSNMTPELWKSLQESTETHIVHTDSDVLVYYLGNAQKKTKLLSRYIRAMSPQGHFSQSIIYQTNPESVEKSAFFPRAVSHEQPWYQRVIKKWARWREIHGSDYLSNTQEPKLSLVSSSGVSDLPSDQSLQNIISDTLITQLEALPSSIVTQDASQVVDSADQRQLSDRLAHKAILAGVVEPYDPAANNVAPTVYEKVSISATLGQLVHANKSTRDSRGSLDVSTIDPVRDVHFSGSVPFVNEKLRTMFPKSRPGAQDRYKMVLHCEPMSSTDAPPIQIEAVNMTRNEQMFKYPPPSIYAVTRQTNLLVSLPSINSDMMYSARSRQKLLPSANLLHAWEVFFSKASRQVQYPPEFEINVNGENTAYRCVSVVYARHDEYPVLSFDNTNEATAGVVMHRNIAGGDMCGVRNEVSVETIWRDYKVATEDESQLKSDSLLDDFVGNSLKFMDSLDAESVPL</sequence>
<feature type="domain" description="SLS1 C-terminal" evidence="3">
    <location>
        <begin position="791"/>
        <end position="1155"/>
    </location>
</feature>
<organism evidence="4 5">
    <name type="scientific">Yarrowia lipolytica</name>
    <name type="common">Candida lipolytica</name>
    <dbReference type="NCBI Taxonomy" id="4952"/>
    <lineage>
        <taxon>Eukaryota</taxon>
        <taxon>Fungi</taxon>
        <taxon>Dikarya</taxon>
        <taxon>Ascomycota</taxon>
        <taxon>Saccharomycotina</taxon>
        <taxon>Dipodascomycetes</taxon>
        <taxon>Dipodascales</taxon>
        <taxon>Dipodascales incertae sedis</taxon>
        <taxon>Yarrowia</taxon>
    </lineage>
</organism>
<evidence type="ECO:0000259" key="3">
    <source>
        <dbReference type="Pfam" id="PF20778"/>
    </source>
</evidence>
<evidence type="ECO:0000313" key="5">
    <source>
        <dbReference type="Proteomes" id="UP000182444"/>
    </source>
</evidence>
<feature type="region of interest" description="Disordered" evidence="1">
    <location>
        <begin position="116"/>
        <end position="136"/>
    </location>
</feature>
<dbReference type="VEuPathDB" id="FungiDB:YALI0_F04884g"/>
<proteinExistence type="predicted"/>
<dbReference type="Pfam" id="PF20776">
    <property type="entry name" value="SLS1_N"/>
    <property type="match status" value="1"/>
</dbReference>
<evidence type="ECO:0008006" key="6">
    <source>
        <dbReference type="Google" id="ProtNLM"/>
    </source>
</evidence>
<dbReference type="KEGG" id="yli:2908607"/>
<dbReference type="InterPro" id="IPR048400">
    <property type="entry name" value="SLS1_N"/>
</dbReference>
<dbReference type="RefSeq" id="XP_505009.3">
    <property type="nucleotide sequence ID" value="XM_505009.3"/>
</dbReference>